<evidence type="ECO:0000256" key="1">
    <source>
        <dbReference type="ARBA" id="ARBA00004123"/>
    </source>
</evidence>
<gene>
    <name evidence="4" type="ORF">X801_00624</name>
</gene>
<dbReference type="PANTHER" id="PTHR46358">
    <property type="entry name" value="TONSOKU-LIKE PROTEIN"/>
    <property type="match status" value="1"/>
</dbReference>
<comment type="subcellular location">
    <subcellularLocation>
        <location evidence="1">Nucleus</location>
    </subcellularLocation>
</comment>
<dbReference type="EMBL" id="KV891540">
    <property type="protein sequence ID" value="OON23474.1"/>
    <property type="molecule type" value="Genomic_DNA"/>
</dbReference>
<evidence type="ECO:0000313" key="5">
    <source>
        <dbReference type="Proteomes" id="UP000243686"/>
    </source>
</evidence>
<dbReference type="Proteomes" id="UP000243686">
    <property type="component" value="Unassembled WGS sequence"/>
</dbReference>
<name>A0A1S8X9S7_OPIVI</name>
<dbReference type="GO" id="GO:0031297">
    <property type="term" value="P:replication fork processing"/>
    <property type="evidence" value="ECO:0007669"/>
    <property type="project" value="TreeGrafter"/>
</dbReference>
<reference evidence="4 5" key="1">
    <citation type="submission" date="2015-03" db="EMBL/GenBank/DDBJ databases">
        <title>Draft genome of the nematode, Opisthorchis viverrini.</title>
        <authorList>
            <person name="Mitreva M."/>
        </authorList>
    </citation>
    <scope>NUCLEOTIDE SEQUENCE [LARGE SCALE GENOMIC DNA]</scope>
    <source>
        <strain evidence="4">Khon Kaen</strain>
    </source>
</reference>
<dbReference type="GO" id="GO:0043596">
    <property type="term" value="C:nuclear replication fork"/>
    <property type="evidence" value="ECO:0007669"/>
    <property type="project" value="TreeGrafter"/>
</dbReference>
<dbReference type="AlphaFoldDB" id="A0A1S8X9S7"/>
<dbReference type="InterPro" id="IPR052311">
    <property type="entry name" value="MMS22L-TONSL_complex_comp"/>
</dbReference>
<keyword evidence="5" id="KW-1185">Reference proteome</keyword>
<organism evidence="4 5">
    <name type="scientific">Opisthorchis viverrini</name>
    <name type="common">Southeast Asian liver fluke</name>
    <dbReference type="NCBI Taxonomy" id="6198"/>
    <lineage>
        <taxon>Eukaryota</taxon>
        <taxon>Metazoa</taxon>
        <taxon>Spiralia</taxon>
        <taxon>Lophotrochozoa</taxon>
        <taxon>Platyhelminthes</taxon>
        <taxon>Trematoda</taxon>
        <taxon>Digenea</taxon>
        <taxon>Opisthorchiida</taxon>
        <taxon>Opisthorchiata</taxon>
        <taxon>Opisthorchiidae</taxon>
        <taxon>Opisthorchis</taxon>
    </lineage>
</organism>
<protein>
    <submittedName>
        <fullName evidence="4">Tetratricopeptide repeat protein</fullName>
    </submittedName>
</protein>
<sequence length="513" mass="57173">MVAFFSKTSHLNFRSPQKPPRGCTHIYLKFTTDFVTPHGDHESALEEYLNLLKIWQSKEDKNQCALANRFIADCCIELGDFDKAIRHTHDYLALAVETNNKLEQQRAFVTLGRCFLNRAESQKDGHSIMKSLNSASQALLSSIKLIGDLATTLTPTQLGEMRAVSLLNLGQVLRAQLDYASASERFNQCISLARKYQLPKVLFRACYQLSDLAINTPHQTISKPLSRSALFQQCRTPFRSVLETLSSALRSTLSKSSADSEAKDLLKSLKESYACLHLTMGEFRKTAKVYRLLKLDSPCSSDVCRDLIRKCMLMSNQFQLLPETIPTSFEGHSLVARTHERIGDLYSGIELYGPALRHYQLMLVHAQVASQILGVSVSATVIEKTNKLVDAALVSVAETYRNLGSYGHCVRTYQQEIQWVTTTGLSTAELATSWFSLAQAQRLCFNSSSESHTVFIPGSETTLETLQSALNASKSIGSIKLATCSDVEHIPAFSAKRIGKMLKISTNYWIFPG</sequence>
<dbReference type="PANTHER" id="PTHR46358:SF1">
    <property type="entry name" value="TONSOKU-LIKE PROTEIN"/>
    <property type="match status" value="1"/>
</dbReference>
<keyword evidence="3" id="KW-0539">Nucleus</keyword>
<proteinExistence type="predicted"/>
<evidence type="ECO:0000256" key="2">
    <source>
        <dbReference type="ARBA" id="ARBA00022737"/>
    </source>
</evidence>
<dbReference type="Gene3D" id="1.25.40.10">
    <property type="entry name" value="Tetratricopeptide repeat domain"/>
    <property type="match status" value="1"/>
</dbReference>
<dbReference type="SUPFAM" id="SSF48452">
    <property type="entry name" value="TPR-like"/>
    <property type="match status" value="2"/>
</dbReference>
<accession>A0A1S8X9S7</accession>
<dbReference type="GO" id="GO:0000724">
    <property type="term" value="P:double-strand break repair via homologous recombination"/>
    <property type="evidence" value="ECO:0007669"/>
    <property type="project" value="TreeGrafter"/>
</dbReference>
<evidence type="ECO:0000256" key="3">
    <source>
        <dbReference type="ARBA" id="ARBA00023242"/>
    </source>
</evidence>
<keyword evidence="2" id="KW-0677">Repeat</keyword>
<evidence type="ECO:0000313" key="4">
    <source>
        <dbReference type="EMBL" id="OON23474.1"/>
    </source>
</evidence>
<dbReference type="InterPro" id="IPR011990">
    <property type="entry name" value="TPR-like_helical_dom_sf"/>
</dbReference>